<protein>
    <submittedName>
        <fullName evidence="1">Uncharacterized protein</fullName>
    </submittedName>
</protein>
<keyword evidence="2" id="KW-1185">Reference proteome</keyword>
<name>A0A1N7KTD1_9BACT</name>
<dbReference type="EMBL" id="FTOP01000002">
    <property type="protein sequence ID" value="SIS64807.1"/>
    <property type="molecule type" value="Genomic_DNA"/>
</dbReference>
<reference evidence="2" key="1">
    <citation type="submission" date="2017-01" db="EMBL/GenBank/DDBJ databases">
        <authorList>
            <person name="Varghese N."/>
            <person name="Submissions S."/>
        </authorList>
    </citation>
    <scope>NUCLEOTIDE SEQUENCE [LARGE SCALE GENOMIC DNA]</scope>
    <source>
        <strain evidence="2">DSM 46698</strain>
    </source>
</reference>
<evidence type="ECO:0000313" key="1">
    <source>
        <dbReference type="EMBL" id="SIS64807.1"/>
    </source>
</evidence>
<dbReference type="STRING" id="529505.SAMN05421761_102327"/>
<evidence type="ECO:0000313" key="2">
    <source>
        <dbReference type="Proteomes" id="UP000186026"/>
    </source>
</evidence>
<gene>
    <name evidence="1" type="ORF">SAMN05421761_102327</name>
</gene>
<dbReference type="OrthoDB" id="982933at2"/>
<proteinExistence type="predicted"/>
<accession>A0A1N7KTD1</accession>
<dbReference type="AlphaFoldDB" id="A0A1N7KTD1"/>
<organism evidence="1 2">
    <name type="scientific">Belliella pelovolcani</name>
    <dbReference type="NCBI Taxonomy" id="529505"/>
    <lineage>
        <taxon>Bacteria</taxon>
        <taxon>Pseudomonadati</taxon>
        <taxon>Bacteroidota</taxon>
        <taxon>Cytophagia</taxon>
        <taxon>Cytophagales</taxon>
        <taxon>Cyclobacteriaceae</taxon>
        <taxon>Belliella</taxon>
    </lineage>
</organism>
<dbReference type="Proteomes" id="UP000186026">
    <property type="component" value="Unassembled WGS sequence"/>
</dbReference>
<dbReference type="RefSeq" id="WP_076498678.1">
    <property type="nucleotide sequence ID" value="NZ_FTOP01000002.1"/>
</dbReference>
<sequence>MAKKSKKKEETPKVHKDLEGFKMNIDSFGEISSSFPIDKLNEFLNKNVEDKKLKDREDIDDIKKGKDK</sequence>